<proteinExistence type="predicted"/>
<name>A0A8T0CRM7_CORYI</name>
<evidence type="ECO:0000313" key="1">
    <source>
        <dbReference type="EMBL" id="KAF7848936.1"/>
    </source>
</evidence>
<evidence type="ECO:0000313" key="2">
    <source>
        <dbReference type="Proteomes" id="UP000806378"/>
    </source>
</evidence>
<accession>A0A8T0CRM7</accession>
<dbReference type="EMBL" id="MU089925">
    <property type="protein sequence ID" value="KAF7848936.1"/>
    <property type="molecule type" value="Genomic_DNA"/>
</dbReference>
<dbReference type="Gramene" id="rna-gnl|WGS:JABURB|Cocit.L1422.1">
    <property type="protein sequence ID" value="cds-KAF7848936.1"/>
    <property type="gene ID" value="gene-BT93_L1422"/>
</dbReference>
<protein>
    <submittedName>
        <fullName evidence="1">Uncharacterized protein</fullName>
    </submittedName>
</protein>
<sequence length="113" mass="12704">MRVPNKSSKGRAKYDGKCQLNFLVLLSALHLSQLHYQLHLSNLETERDTLSAQPRNIFATPSPPLRLRTCVLINMTSNSPRFPLLTPIPTPPSSPPLFPLRCLLPRSSSTRED</sequence>
<organism evidence="1 2">
    <name type="scientific">Corymbia citriodora subsp. variegata</name>
    <dbReference type="NCBI Taxonomy" id="360336"/>
    <lineage>
        <taxon>Eukaryota</taxon>
        <taxon>Viridiplantae</taxon>
        <taxon>Streptophyta</taxon>
        <taxon>Embryophyta</taxon>
        <taxon>Tracheophyta</taxon>
        <taxon>Spermatophyta</taxon>
        <taxon>Magnoliopsida</taxon>
        <taxon>eudicotyledons</taxon>
        <taxon>Gunneridae</taxon>
        <taxon>Pentapetalae</taxon>
        <taxon>rosids</taxon>
        <taxon>malvids</taxon>
        <taxon>Myrtales</taxon>
        <taxon>Myrtaceae</taxon>
        <taxon>Myrtoideae</taxon>
        <taxon>Eucalypteae</taxon>
        <taxon>Corymbia</taxon>
    </lineage>
</organism>
<gene>
    <name evidence="1" type="ORF">BT93_L1422</name>
</gene>
<dbReference type="AlphaFoldDB" id="A0A8T0CRM7"/>
<keyword evidence="2" id="KW-1185">Reference proteome</keyword>
<dbReference type="Proteomes" id="UP000806378">
    <property type="component" value="Unassembled WGS sequence"/>
</dbReference>
<comment type="caution">
    <text evidence="1">The sequence shown here is derived from an EMBL/GenBank/DDBJ whole genome shotgun (WGS) entry which is preliminary data.</text>
</comment>
<reference evidence="1" key="1">
    <citation type="submission" date="2020-05" db="EMBL/GenBank/DDBJ databases">
        <title>WGS assembly of Corymbia citriodora subspecies variegata.</title>
        <authorList>
            <person name="Barry K."/>
            <person name="Hundley H."/>
            <person name="Shu S."/>
            <person name="Jenkins J."/>
            <person name="Grimwood J."/>
            <person name="Baten A."/>
        </authorList>
    </citation>
    <scope>NUCLEOTIDE SEQUENCE</scope>
    <source>
        <strain evidence="1">CV2-018</strain>
    </source>
</reference>